<evidence type="ECO:0000259" key="2">
    <source>
        <dbReference type="Pfam" id="PF01882"/>
    </source>
</evidence>
<feature type="domain" description="DUF58" evidence="2">
    <location>
        <begin position="235"/>
        <end position="277"/>
    </location>
</feature>
<protein>
    <recommendedName>
        <fullName evidence="2">DUF58 domain-containing protein</fullName>
    </recommendedName>
</protein>
<feature type="transmembrane region" description="Helical" evidence="1">
    <location>
        <begin position="59"/>
        <end position="76"/>
    </location>
</feature>
<evidence type="ECO:0000313" key="3">
    <source>
        <dbReference type="EMBL" id="MBK1629532.1"/>
    </source>
</evidence>
<dbReference type="PANTHER" id="PTHR34351:SF1">
    <property type="entry name" value="SLR1927 PROTEIN"/>
    <property type="match status" value="1"/>
</dbReference>
<organism evidence="3 4">
    <name type="scientific">Thiohalocapsa halophila</name>
    <dbReference type="NCBI Taxonomy" id="69359"/>
    <lineage>
        <taxon>Bacteria</taxon>
        <taxon>Pseudomonadati</taxon>
        <taxon>Pseudomonadota</taxon>
        <taxon>Gammaproteobacteria</taxon>
        <taxon>Chromatiales</taxon>
        <taxon>Chromatiaceae</taxon>
        <taxon>Thiohalocapsa</taxon>
    </lineage>
</organism>
<proteinExistence type="predicted"/>
<feature type="transmembrane region" description="Helical" evidence="1">
    <location>
        <begin position="82"/>
        <end position="101"/>
    </location>
</feature>
<dbReference type="InterPro" id="IPR002881">
    <property type="entry name" value="DUF58"/>
</dbReference>
<evidence type="ECO:0000256" key="1">
    <source>
        <dbReference type="SAM" id="Phobius"/>
    </source>
</evidence>
<comment type="caution">
    <text evidence="3">The sequence shown here is derived from an EMBL/GenBank/DDBJ whole genome shotgun (WGS) entry which is preliminary data.</text>
</comment>
<keyword evidence="1" id="KW-0472">Membrane</keyword>
<accession>A0ABS1CCJ3</accession>
<dbReference type="RefSeq" id="WP_200233593.1">
    <property type="nucleotide sequence ID" value="NZ_NRRV01000003.1"/>
</dbReference>
<sequence>MSTSATDSVDSIGVGAAAGLRAQVARAVSRLRRKRATEPSSAVAATHHRSIYILPTKAGIGYGLVLLATLLGALNYQNNLGLLLTFLMIAIALVGMHHCWFQLLGLEVRARDGLAVFAGETARFPVTLADKADKPRPQLAIVGAAPVSLAAGGEAQLELPRAAARRGVLTLQRVVLETRYPFGLFRAWAVLRPQARVLVYPKPAPRAPQPPMLARFDQQARGDLGTGAEDFVGPRAYRRGDSPRQLDWKAFARERGLVVKQFGGDQSARVWLDWDALPAPDPEQRLSLLARQVLDADALNYSYGLRLPGVSIDQGRGGRHKHRCLGALARLATPEQTRHG</sequence>
<gene>
    <name evidence="3" type="ORF">CKO31_02015</name>
</gene>
<keyword evidence="1" id="KW-1133">Transmembrane helix</keyword>
<dbReference type="Proteomes" id="UP000748752">
    <property type="component" value="Unassembled WGS sequence"/>
</dbReference>
<name>A0ABS1CCJ3_9GAMM</name>
<dbReference type="Pfam" id="PF01882">
    <property type="entry name" value="DUF58"/>
    <property type="match status" value="1"/>
</dbReference>
<keyword evidence="4" id="KW-1185">Reference proteome</keyword>
<keyword evidence="1" id="KW-0812">Transmembrane</keyword>
<evidence type="ECO:0000313" key="4">
    <source>
        <dbReference type="Proteomes" id="UP000748752"/>
    </source>
</evidence>
<dbReference type="PANTHER" id="PTHR34351">
    <property type="entry name" value="SLR1927 PROTEIN-RELATED"/>
    <property type="match status" value="1"/>
</dbReference>
<dbReference type="EMBL" id="NRRV01000003">
    <property type="protein sequence ID" value="MBK1629532.1"/>
    <property type="molecule type" value="Genomic_DNA"/>
</dbReference>
<reference evidence="3 4" key="1">
    <citation type="journal article" date="2020" name="Microorganisms">
        <title>Osmotic Adaptation and Compatible Solute Biosynthesis of Phototrophic Bacteria as Revealed from Genome Analyses.</title>
        <authorList>
            <person name="Imhoff J.F."/>
            <person name="Rahn T."/>
            <person name="Kunzel S."/>
            <person name="Keller A."/>
            <person name="Neulinger S.C."/>
        </authorList>
    </citation>
    <scope>NUCLEOTIDE SEQUENCE [LARGE SCALE GENOMIC DNA]</scope>
    <source>
        <strain evidence="3 4">DSM 6210</strain>
    </source>
</reference>